<protein>
    <submittedName>
        <fullName evidence="2">Uncharacterized protein conserved in bacteria</fullName>
    </submittedName>
</protein>
<dbReference type="EMBL" id="CACVAV010000194">
    <property type="protein sequence ID" value="CAA6812072.1"/>
    <property type="molecule type" value="Genomic_DNA"/>
</dbReference>
<gene>
    <name evidence="2" type="ORF">HELGO_WM38621</name>
</gene>
<dbReference type="AlphaFoldDB" id="A0A6S6T0G5"/>
<feature type="domain" description="MOSC" evidence="1">
    <location>
        <begin position="30"/>
        <end position="167"/>
    </location>
</feature>
<dbReference type="Pfam" id="PF03473">
    <property type="entry name" value="MOSC"/>
    <property type="match status" value="1"/>
</dbReference>
<organism evidence="2">
    <name type="scientific">uncultured Thiotrichaceae bacterium</name>
    <dbReference type="NCBI Taxonomy" id="298394"/>
    <lineage>
        <taxon>Bacteria</taxon>
        <taxon>Pseudomonadati</taxon>
        <taxon>Pseudomonadota</taxon>
        <taxon>Gammaproteobacteria</taxon>
        <taxon>Thiotrichales</taxon>
        <taxon>Thiotrichaceae</taxon>
        <taxon>environmental samples</taxon>
    </lineage>
</organism>
<sequence>MVNWVINQVYAAQTTQRLGEKEKQTGIFKQPLPEAATVDENGIVGDIQADKTVHGGPEKALHQYAVASYLLMQKAFPELSDKLIIGSLGENISARGMHEHNVFIGDIYRMGGITVQVSQPRQPCWKINSKFDDPRLVKFVTKTYTNGWYFRVLEGGEIAAGHKIELLERPNDLSVYHFLRIYTDRQPSEHYLKMALQCQGLNPAWQEKLQQRFEHLYGSNH</sequence>
<dbReference type="GO" id="GO:0030151">
    <property type="term" value="F:molybdenum ion binding"/>
    <property type="evidence" value="ECO:0007669"/>
    <property type="project" value="InterPro"/>
</dbReference>
<accession>A0A6S6T0G5</accession>
<dbReference type="PROSITE" id="PS51340">
    <property type="entry name" value="MOSC"/>
    <property type="match status" value="1"/>
</dbReference>
<dbReference type="GO" id="GO:0030170">
    <property type="term" value="F:pyridoxal phosphate binding"/>
    <property type="evidence" value="ECO:0007669"/>
    <property type="project" value="InterPro"/>
</dbReference>
<dbReference type="GO" id="GO:0003824">
    <property type="term" value="F:catalytic activity"/>
    <property type="evidence" value="ECO:0007669"/>
    <property type="project" value="InterPro"/>
</dbReference>
<reference evidence="2" key="1">
    <citation type="submission" date="2020-01" db="EMBL/GenBank/DDBJ databases">
        <authorList>
            <person name="Meier V. D."/>
            <person name="Meier V D."/>
        </authorList>
    </citation>
    <scope>NUCLEOTIDE SEQUENCE</scope>
    <source>
        <strain evidence="2">HLG_WM_MAG_08</strain>
    </source>
</reference>
<proteinExistence type="predicted"/>
<dbReference type="InterPro" id="IPR052353">
    <property type="entry name" value="Benzoxazolinone_Detox_Enz"/>
</dbReference>
<dbReference type="InterPro" id="IPR005302">
    <property type="entry name" value="MoCF_Sase_C"/>
</dbReference>
<dbReference type="PANTHER" id="PTHR30212">
    <property type="entry name" value="PROTEIN YIIM"/>
    <property type="match status" value="1"/>
</dbReference>
<dbReference type="SUPFAM" id="SSF50800">
    <property type="entry name" value="PK beta-barrel domain-like"/>
    <property type="match status" value="1"/>
</dbReference>
<name>A0A6S6T0G5_9GAMM</name>
<dbReference type="PANTHER" id="PTHR30212:SF2">
    <property type="entry name" value="PROTEIN YIIM"/>
    <property type="match status" value="1"/>
</dbReference>
<dbReference type="InterPro" id="IPR011037">
    <property type="entry name" value="Pyrv_Knase-like_insert_dom_sf"/>
</dbReference>
<evidence type="ECO:0000259" key="1">
    <source>
        <dbReference type="PROSITE" id="PS51340"/>
    </source>
</evidence>
<evidence type="ECO:0000313" key="2">
    <source>
        <dbReference type="EMBL" id="CAA6812072.1"/>
    </source>
</evidence>
<dbReference type="Gene3D" id="2.40.33.20">
    <property type="entry name" value="PK beta-barrel domain-like"/>
    <property type="match status" value="1"/>
</dbReference>